<proteinExistence type="predicted"/>
<comment type="caution">
    <text evidence="1">The sequence shown here is derived from an EMBL/GenBank/DDBJ whole genome shotgun (WGS) entry which is preliminary data.</text>
</comment>
<gene>
    <name evidence="1" type="ORF">EDE11_12268</name>
</gene>
<reference evidence="1 2" key="1">
    <citation type="submission" date="2019-03" db="EMBL/GenBank/DDBJ databases">
        <title>Systems level insights into methane cycling in arid and semi-arid ecosystems.</title>
        <authorList>
            <person name="Kalyuzhnaya M."/>
        </authorList>
    </citation>
    <scope>NUCLEOTIDE SEQUENCE [LARGE SCALE GENOMIC DNA]</scope>
    <source>
        <strain evidence="1 2">S-1</strain>
    </source>
</reference>
<keyword evidence="2" id="KW-1185">Reference proteome</keyword>
<evidence type="ECO:0000313" key="2">
    <source>
        <dbReference type="Proteomes" id="UP000295649"/>
    </source>
</evidence>
<protein>
    <submittedName>
        <fullName evidence="1">Uncharacterized protein</fullName>
    </submittedName>
</protein>
<sequence length="46" mass="5403">MFVKATFFRRLADLCFCLLVRSRPLGLEIDLIWPLTACQRLLGYEL</sequence>
<accession>A0ABY2CIV7</accession>
<evidence type="ECO:0000313" key="1">
    <source>
        <dbReference type="EMBL" id="TCV79091.1"/>
    </source>
</evidence>
<dbReference type="EMBL" id="SMCN01000022">
    <property type="protein sequence ID" value="TCV79091.1"/>
    <property type="molecule type" value="Genomic_DNA"/>
</dbReference>
<name>A0ABY2CIV7_METMH</name>
<dbReference type="Proteomes" id="UP000295649">
    <property type="component" value="Unassembled WGS sequence"/>
</dbReference>
<organism evidence="1 2">
    <name type="scientific">Methylomonas methanica</name>
    <dbReference type="NCBI Taxonomy" id="421"/>
    <lineage>
        <taxon>Bacteria</taxon>
        <taxon>Pseudomonadati</taxon>
        <taxon>Pseudomonadota</taxon>
        <taxon>Gammaproteobacteria</taxon>
        <taxon>Methylococcales</taxon>
        <taxon>Methylococcaceae</taxon>
        <taxon>Methylomonas</taxon>
    </lineage>
</organism>